<dbReference type="FunFam" id="2.20.70.10:FF:000022">
    <property type="entry name" value="Rho GTPase activating protein 39"/>
    <property type="match status" value="1"/>
</dbReference>
<dbReference type="PANTHER" id="PTHR45876:SF8">
    <property type="entry name" value="FI04035P"/>
    <property type="match status" value="1"/>
</dbReference>
<name>A0A8X6FP30_TRICU</name>
<dbReference type="SUPFAM" id="SSF51045">
    <property type="entry name" value="WW domain"/>
    <property type="match status" value="1"/>
</dbReference>
<evidence type="ECO:0000313" key="4">
    <source>
        <dbReference type="Proteomes" id="UP000887116"/>
    </source>
</evidence>
<dbReference type="InterPro" id="IPR001202">
    <property type="entry name" value="WW_dom"/>
</dbReference>
<dbReference type="PANTHER" id="PTHR45876">
    <property type="entry name" value="FI04035P"/>
    <property type="match status" value="1"/>
</dbReference>
<protein>
    <submittedName>
        <fullName evidence="3">Rho GTPase-activating protein 39</fullName>
    </submittedName>
</protein>
<comment type="caution">
    <text evidence="3">The sequence shown here is derived from an EMBL/GenBank/DDBJ whole genome shotgun (WGS) entry which is preliminary data.</text>
</comment>
<keyword evidence="4" id="KW-1185">Reference proteome</keyword>
<feature type="domain" description="WW" evidence="2">
    <location>
        <begin position="29"/>
        <end position="57"/>
    </location>
</feature>
<evidence type="ECO:0000313" key="3">
    <source>
        <dbReference type="EMBL" id="GFQ85642.1"/>
    </source>
</evidence>
<sequence>MDVKKIEWFEILEPCTKKKYIKKSDDNLWWEIFDPNSSRFYYYNAATQKTVWQKPQNSDVLSLSKLQALKQSIYDSNDEEPKKETATQTTTKISSKNIQKNAGFQKCAATQTTYATSPNKEKIRFWQHSDS</sequence>
<dbReference type="Proteomes" id="UP000887116">
    <property type="component" value="Unassembled WGS sequence"/>
</dbReference>
<dbReference type="OrthoDB" id="437889at2759"/>
<reference evidence="3" key="1">
    <citation type="submission" date="2020-07" db="EMBL/GenBank/DDBJ databases">
        <title>Multicomponent nature underlies the extraordinary mechanical properties of spider dragline silk.</title>
        <authorList>
            <person name="Kono N."/>
            <person name="Nakamura H."/>
            <person name="Mori M."/>
            <person name="Yoshida Y."/>
            <person name="Ohtoshi R."/>
            <person name="Malay A.D."/>
            <person name="Moran D.A.P."/>
            <person name="Tomita M."/>
            <person name="Numata K."/>
            <person name="Arakawa K."/>
        </authorList>
    </citation>
    <scope>NUCLEOTIDE SEQUENCE</scope>
</reference>
<gene>
    <name evidence="3" type="primary">ARHGAP39_2</name>
    <name evidence="3" type="ORF">TNCT_252081</name>
</gene>
<dbReference type="InterPro" id="IPR036020">
    <property type="entry name" value="WW_dom_sf"/>
</dbReference>
<dbReference type="Gene3D" id="2.20.70.10">
    <property type="match status" value="1"/>
</dbReference>
<dbReference type="GO" id="GO:0005096">
    <property type="term" value="F:GTPase activator activity"/>
    <property type="evidence" value="ECO:0007669"/>
    <property type="project" value="TreeGrafter"/>
</dbReference>
<dbReference type="SMART" id="SM00456">
    <property type="entry name" value="WW"/>
    <property type="match status" value="1"/>
</dbReference>
<dbReference type="GO" id="GO:0005737">
    <property type="term" value="C:cytoplasm"/>
    <property type="evidence" value="ECO:0007669"/>
    <property type="project" value="TreeGrafter"/>
</dbReference>
<feature type="region of interest" description="Disordered" evidence="1">
    <location>
        <begin position="74"/>
        <end position="94"/>
    </location>
</feature>
<dbReference type="AlphaFoldDB" id="A0A8X6FP30"/>
<proteinExistence type="predicted"/>
<accession>A0A8X6FP30</accession>
<evidence type="ECO:0000256" key="1">
    <source>
        <dbReference type="SAM" id="MobiDB-lite"/>
    </source>
</evidence>
<organism evidence="3 4">
    <name type="scientific">Trichonephila clavata</name>
    <name type="common">Joro spider</name>
    <name type="synonym">Nephila clavata</name>
    <dbReference type="NCBI Taxonomy" id="2740835"/>
    <lineage>
        <taxon>Eukaryota</taxon>
        <taxon>Metazoa</taxon>
        <taxon>Ecdysozoa</taxon>
        <taxon>Arthropoda</taxon>
        <taxon>Chelicerata</taxon>
        <taxon>Arachnida</taxon>
        <taxon>Araneae</taxon>
        <taxon>Araneomorphae</taxon>
        <taxon>Entelegynae</taxon>
        <taxon>Araneoidea</taxon>
        <taxon>Nephilidae</taxon>
        <taxon>Trichonephila</taxon>
    </lineage>
</organism>
<evidence type="ECO:0000259" key="2">
    <source>
        <dbReference type="PROSITE" id="PS50020"/>
    </source>
</evidence>
<dbReference type="EMBL" id="BMAO01003092">
    <property type="protein sequence ID" value="GFQ85642.1"/>
    <property type="molecule type" value="Genomic_DNA"/>
</dbReference>
<dbReference type="Pfam" id="PF00397">
    <property type="entry name" value="WW"/>
    <property type="match status" value="1"/>
</dbReference>
<dbReference type="PROSITE" id="PS50020">
    <property type="entry name" value="WW_DOMAIN_2"/>
    <property type="match status" value="1"/>
</dbReference>